<evidence type="ECO:0000313" key="3">
    <source>
        <dbReference type="Proteomes" id="UP000278062"/>
    </source>
</evidence>
<evidence type="ECO:0000259" key="1">
    <source>
        <dbReference type="Pfam" id="PF03050"/>
    </source>
</evidence>
<protein>
    <submittedName>
        <fullName evidence="2">Transposase</fullName>
    </submittedName>
</protein>
<comment type="caution">
    <text evidence="2">The sequence shown here is derived from an EMBL/GenBank/DDBJ whole genome shotgun (WGS) entry which is preliminary data.</text>
</comment>
<organism evidence="2 3">
    <name type="scientific">Pseudomonas syringae pv. apii</name>
    <dbReference type="NCBI Taxonomy" id="81036"/>
    <lineage>
        <taxon>Bacteria</taxon>
        <taxon>Pseudomonadati</taxon>
        <taxon>Pseudomonadota</taxon>
        <taxon>Gammaproteobacteria</taxon>
        <taxon>Pseudomonadales</taxon>
        <taxon>Pseudomonadaceae</taxon>
        <taxon>Pseudomonas</taxon>
    </lineage>
</organism>
<gene>
    <name evidence="2" type="ORF">ALQ49_03374</name>
</gene>
<dbReference type="Pfam" id="PF03050">
    <property type="entry name" value="DDE_Tnp_IS66"/>
    <property type="match status" value="1"/>
</dbReference>
<dbReference type="InterPro" id="IPR004291">
    <property type="entry name" value="Transposase_IS66_central"/>
</dbReference>
<evidence type="ECO:0000313" key="2">
    <source>
        <dbReference type="EMBL" id="RMN98707.1"/>
    </source>
</evidence>
<feature type="domain" description="Transposase IS66 central" evidence="1">
    <location>
        <begin position="20"/>
        <end position="53"/>
    </location>
</feature>
<dbReference type="Proteomes" id="UP000278062">
    <property type="component" value="Unassembled WGS sequence"/>
</dbReference>
<dbReference type="EMBL" id="RBPL01000051">
    <property type="protein sequence ID" value="RMN98707.1"/>
    <property type="molecule type" value="Genomic_DNA"/>
</dbReference>
<proteinExistence type="predicted"/>
<reference evidence="2 3" key="1">
    <citation type="submission" date="2018-08" db="EMBL/GenBank/DDBJ databases">
        <title>Recombination of ecologically and evolutionarily significant loci maintains genetic cohesion in the Pseudomonas syringae species complex.</title>
        <authorList>
            <person name="Dillon M."/>
            <person name="Thakur S."/>
            <person name="Almeida R.N.D."/>
            <person name="Weir B.S."/>
            <person name="Guttman D.S."/>
        </authorList>
    </citation>
    <scope>NUCLEOTIDE SEQUENCE [LARGE SCALE GENOMIC DNA]</scope>
    <source>
        <strain evidence="2 3">1089_5</strain>
    </source>
</reference>
<name>A0A3M3M7I2_9PSED</name>
<sequence length="53" mass="5865">MPSYRVEFGLQAHSLCTLIKLRDATLAEGVIHADETPVQMLTPGAKTPHRTYV</sequence>
<accession>A0A3M3M7I2</accession>
<dbReference type="AlphaFoldDB" id="A0A3M3M7I2"/>